<keyword evidence="2" id="KW-1185">Reference proteome</keyword>
<accession>A0A0R3PGP5</accession>
<sequence length="140" mass="15992">MGTVVRTTGVPIFLIGSHVKKTSLKKAILQKRQLSLYCNVCLSMEVNVCRTTTSPLLNKKTKRLHPLETGRIVVANAVLEMTRSVHTWMKTAEIEVVKAKKKVFRRALEQFPTSVRVWKVIMELEESDEGRVLLTRRVEC</sequence>
<organism evidence="3">
    <name type="scientific">Angiostrongylus costaricensis</name>
    <name type="common">Nematode worm</name>
    <dbReference type="NCBI Taxonomy" id="334426"/>
    <lineage>
        <taxon>Eukaryota</taxon>
        <taxon>Metazoa</taxon>
        <taxon>Ecdysozoa</taxon>
        <taxon>Nematoda</taxon>
        <taxon>Chromadorea</taxon>
        <taxon>Rhabditida</taxon>
        <taxon>Rhabditina</taxon>
        <taxon>Rhabditomorpha</taxon>
        <taxon>Strongyloidea</taxon>
        <taxon>Metastrongylidae</taxon>
        <taxon>Angiostrongylus</taxon>
    </lineage>
</organism>
<dbReference type="Proteomes" id="UP000267027">
    <property type="component" value="Unassembled WGS sequence"/>
</dbReference>
<reference evidence="1 2" key="2">
    <citation type="submission" date="2018-11" db="EMBL/GenBank/DDBJ databases">
        <authorList>
            <consortium name="Pathogen Informatics"/>
        </authorList>
    </citation>
    <scope>NUCLEOTIDE SEQUENCE [LARGE SCALE GENOMIC DNA]</scope>
    <source>
        <strain evidence="1 2">Costa Rica</strain>
    </source>
</reference>
<evidence type="ECO:0000313" key="3">
    <source>
        <dbReference type="WBParaSite" id="ACOC_0000347801-mRNA-1"/>
    </source>
</evidence>
<dbReference type="OrthoDB" id="440128at2759"/>
<dbReference type="EMBL" id="UYYA01001072">
    <property type="protein sequence ID" value="VDM55064.1"/>
    <property type="molecule type" value="Genomic_DNA"/>
</dbReference>
<proteinExistence type="predicted"/>
<dbReference type="AlphaFoldDB" id="A0A0R3PGP5"/>
<gene>
    <name evidence="1" type="ORF">ACOC_LOCUS3479</name>
</gene>
<dbReference type="STRING" id="334426.A0A0R3PGP5"/>
<evidence type="ECO:0000313" key="2">
    <source>
        <dbReference type="Proteomes" id="UP000267027"/>
    </source>
</evidence>
<reference evidence="3" key="1">
    <citation type="submission" date="2017-02" db="UniProtKB">
        <authorList>
            <consortium name="WormBaseParasite"/>
        </authorList>
    </citation>
    <scope>IDENTIFICATION</scope>
</reference>
<name>A0A0R3PGP5_ANGCS</name>
<protein>
    <submittedName>
        <fullName evidence="3">Pentatricopeptide repeat-containing protein</fullName>
    </submittedName>
</protein>
<dbReference type="WBParaSite" id="ACOC_0000347801-mRNA-1">
    <property type="protein sequence ID" value="ACOC_0000347801-mRNA-1"/>
    <property type="gene ID" value="ACOC_0000347801"/>
</dbReference>
<evidence type="ECO:0000313" key="1">
    <source>
        <dbReference type="EMBL" id="VDM55064.1"/>
    </source>
</evidence>